<comment type="caution">
    <text evidence="1">The sequence shown here is derived from an EMBL/GenBank/DDBJ whole genome shotgun (WGS) entry which is preliminary data.</text>
</comment>
<keyword evidence="2" id="KW-1185">Reference proteome</keyword>
<name>A0ACC2BYA9_DIPCM</name>
<sequence>MEPEYSISLNFNFGIWNFILSLFGLHNTPSIASSARLKKEIDQAWTAQISLFVMLVLNFLHIPLLVLGAFVETYLNTVNANGGVTNIILLVLTFRVKDIVRPKPESSSFYSVTGHLDWRTTLDRDIALHRGKELNGMTLNFFTDKSLFEDAPEAASEAVMMAEICMMSSKLAYENAAVIKKIITDAWNMNFVAQYDCWNECQRQKLTKVFIATDKAQNADVIVVAFRGTEPFNTLNYITDIDFSWYKFQALGQVHVGFLEALGLGDRNNLETLAELQRRLLEPGEDGRPTSGLLPHTTQDATKPLAYDVVTQQLKVLLSSHKNAKIYVTGHSLGGAMACLYSTLLHYKKEEGLTSKLGGVYTFGQPRVGDGQFCEFVIEKLTRPVNRYIRVVYNSDIIPRVPFDLNPILKFKHAGIARFFNPNYAGELLEEVPNKNYFSPCYFIPMEISAIWEIIYNRFFLSWMYGDEFRESKTSLLFRICGLFFPGLGSHSPVNYVNSVRLGISRSEDTLW</sequence>
<accession>A0ACC2BYA9</accession>
<reference evidence="2" key="1">
    <citation type="journal article" date="2024" name="Proc. Natl. Acad. Sci. U.S.A.">
        <title>Extraordinary preservation of gene collinearity over three hundred million years revealed in homosporous lycophytes.</title>
        <authorList>
            <person name="Li C."/>
            <person name="Wickell D."/>
            <person name="Kuo L.Y."/>
            <person name="Chen X."/>
            <person name="Nie B."/>
            <person name="Liao X."/>
            <person name="Peng D."/>
            <person name="Ji J."/>
            <person name="Jenkins J."/>
            <person name="Williams M."/>
            <person name="Shu S."/>
            <person name="Plott C."/>
            <person name="Barry K."/>
            <person name="Rajasekar S."/>
            <person name="Grimwood J."/>
            <person name="Han X."/>
            <person name="Sun S."/>
            <person name="Hou Z."/>
            <person name="He W."/>
            <person name="Dai G."/>
            <person name="Sun C."/>
            <person name="Schmutz J."/>
            <person name="Leebens-Mack J.H."/>
            <person name="Li F.W."/>
            <person name="Wang L."/>
        </authorList>
    </citation>
    <scope>NUCLEOTIDE SEQUENCE [LARGE SCALE GENOMIC DNA]</scope>
    <source>
        <strain evidence="2">cv. PW_Plant_1</strain>
    </source>
</reference>
<evidence type="ECO:0000313" key="2">
    <source>
        <dbReference type="Proteomes" id="UP001162992"/>
    </source>
</evidence>
<protein>
    <submittedName>
        <fullName evidence="1">Uncharacterized protein</fullName>
    </submittedName>
</protein>
<gene>
    <name evidence="1" type="ORF">O6H91_12G002100</name>
</gene>
<evidence type="ECO:0000313" key="1">
    <source>
        <dbReference type="EMBL" id="KAJ7534748.1"/>
    </source>
</evidence>
<proteinExistence type="predicted"/>
<dbReference type="Proteomes" id="UP001162992">
    <property type="component" value="Chromosome 12"/>
</dbReference>
<organism evidence="1 2">
    <name type="scientific">Diphasiastrum complanatum</name>
    <name type="common">Issler's clubmoss</name>
    <name type="synonym">Lycopodium complanatum</name>
    <dbReference type="NCBI Taxonomy" id="34168"/>
    <lineage>
        <taxon>Eukaryota</taxon>
        <taxon>Viridiplantae</taxon>
        <taxon>Streptophyta</taxon>
        <taxon>Embryophyta</taxon>
        <taxon>Tracheophyta</taxon>
        <taxon>Lycopodiopsida</taxon>
        <taxon>Lycopodiales</taxon>
        <taxon>Lycopodiaceae</taxon>
        <taxon>Lycopodioideae</taxon>
        <taxon>Diphasiastrum</taxon>
    </lineage>
</organism>
<dbReference type="EMBL" id="CM055103">
    <property type="protein sequence ID" value="KAJ7534748.1"/>
    <property type="molecule type" value="Genomic_DNA"/>
</dbReference>